<accession>A0A0A9F835</accession>
<name>A0A0A9F835_ARUDO</name>
<reference evidence="1" key="1">
    <citation type="submission" date="2014-09" db="EMBL/GenBank/DDBJ databases">
        <authorList>
            <person name="Magalhaes I.L.F."/>
            <person name="Oliveira U."/>
            <person name="Santos F.R."/>
            <person name="Vidigal T.H.D.A."/>
            <person name="Brescovit A.D."/>
            <person name="Santos A.J."/>
        </authorList>
    </citation>
    <scope>NUCLEOTIDE SEQUENCE</scope>
    <source>
        <tissue evidence="1">Shoot tissue taken approximately 20 cm above the soil surface</tissue>
    </source>
</reference>
<dbReference type="AlphaFoldDB" id="A0A0A9F835"/>
<dbReference type="EMBL" id="GBRH01188721">
    <property type="protein sequence ID" value="JAE09175.1"/>
    <property type="molecule type" value="Transcribed_RNA"/>
</dbReference>
<reference evidence="1" key="2">
    <citation type="journal article" date="2015" name="Data Brief">
        <title>Shoot transcriptome of the giant reed, Arundo donax.</title>
        <authorList>
            <person name="Barrero R.A."/>
            <person name="Guerrero F.D."/>
            <person name="Moolhuijzen P."/>
            <person name="Goolsby J.A."/>
            <person name="Tidwell J."/>
            <person name="Bellgard S.E."/>
            <person name="Bellgard M.I."/>
        </authorList>
    </citation>
    <scope>NUCLEOTIDE SEQUENCE</scope>
    <source>
        <tissue evidence="1">Shoot tissue taken approximately 20 cm above the soil surface</tissue>
    </source>
</reference>
<sequence>MLIRNPCELIIFYSYSNSGSNWKM</sequence>
<proteinExistence type="predicted"/>
<organism evidence="1">
    <name type="scientific">Arundo donax</name>
    <name type="common">Giant reed</name>
    <name type="synonym">Donax arundinaceus</name>
    <dbReference type="NCBI Taxonomy" id="35708"/>
    <lineage>
        <taxon>Eukaryota</taxon>
        <taxon>Viridiplantae</taxon>
        <taxon>Streptophyta</taxon>
        <taxon>Embryophyta</taxon>
        <taxon>Tracheophyta</taxon>
        <taxon>Spermatophyta</taxon>
        <taxon>Magnoliopsida</taxon>
        <taxon>Liliopsida</taxon>
        <taxon>Poales</taxon>
        <taxon>Poaceae</taxon>
        <taxon>PACMAD clade</taxon>
        <taxon>Arundinoideae</taxon>
        <taxon>Arundineae</taxon>
        <taxon>Arundo</taxon>
    </lineage>
</organism>
<protein>
    <submittedName>
        <fullName evidence="1">Uncharacterized protein</fullName>
    </submittedName>
</protein>
<evidence type="ECO:0000313" key="1">
    <source>
        <dbReference type="EMBL" id="JAE09175.1"/>
    </source>
</evidence>